<dbReference type="GO" id="GO:0016616">
    <property type="term" value="F:oxidoreductase activity, acting on the CH-OH group of donors, NAD or NADP as acceptor"/>
    <property type="evidence" value="ECO:0007669"/>
    <property type="project" value="TreeGrafter"/>
</dbReference>
<dbReference type="InterPro" id="IPR002347">
    <property type="entry name" value="SDR_fam"/>
</dbReference>
<dbReference type="Proteomes" id="UP000638263">
    <property type="component" value="Unassembled WGS sequence"/>
</dbReference>
<proteinExistence type="inferred from homology"/>
<dbReference type="PRINTS" id="PR00081">
    <property type="entry name" value="GDHRDH"/>
</dbReference>
<gene>
    <name evidence="3" type="ORF">GCM10011588_29010</name>
</gene>
<evidence type="ECO:0000313" key="4">
    <source>
        <dbReference type="Proteomes" id="UP000638263"/>
    </source>
</evidence>
<dbReference type="EMBL" id="BMMH01000005">
    <property type="protein sequence ID" value="GGL12753.1"/>
    <property type="molecule type" value="Genomic_DNA"/>
</dbReference>
<dbReference type="PANTHER" id="PTHR42760">
    <property type="entry name" value="SHORT-CHAIN DEHYDROGENASES/REDUCTASES FAMILY MEMBER"/>
    <property type="match status" value="1"/>
</dbReference>
<protein>
    <submittedName>
        <fullName evidence="3">Short-chain dehydrogenase</fullName>
    </submittedName>
</protein>
<dbReference type="FunFam" id="3.40.50.720:FF:000084">
    <property type="entry name" value="Short-chain dehydrogenase reductase"/>
    <property type="match status" value="1"/>
</dbReference>
<reference evidence="3" key="2">
    <citation type="submission" date="2020-09" db="EMBL/GenBank/DDBJ databases">
        <authorList>
            <person name="Sun Q."/>
            <person name="Zhou Y."/>
        </authorList>
    </citation>
    <scope>NUCLEOTIDE SEQUENCE</scope>
    <source>
        <strain evidence="3">CGMCC 4.3508</strain>
    </source>
</reference>
<sequence>MLMGMTPDNAGDTGGNPAAERTALVVGGTGGIGGAISQAFARRGDRVVATALTAAEISAARHDERLAGVDIEQLDIRDDDMVAALVGSLGGLDVLVNSAGVSASPADFTVEGFARSIDINLVGVARVCFAAHPLLVASRGCIVNVGSMMSFRGSATGPAYAAAKGGVGQLTKSLAAAWSPEVRVNAVAPGWIRTPLTEHLQHDELVDTRVVSRTPAGRWGEPDEVAVAALFLSDPTSTFVNGVMLPADGGYLAT</sequence>
<dbReference type="InterPro" id="IPR020904">
    <property type="entry name" value="Sc_DH/Rdtase_CS"/>
</dbReference>
<evidence type="ECO:0000313" key="3">
    <source>
        <dbReference type="EMBL" id="GGL12753.1"/>
    </source>
</evidence>
<evidence type="ECO:0000256" key="1">
    <source>
        <dbReference type="ARBA" id="ARBA00006484"/>
    </source>
</evidence>
<dbReference type="AlphaFoldDB" id="A0A917VTJ6"/>
<comment type="similarity">
    <text evidence="1">Belongs to the short-chain dehydrogenases/reductases (SDR) family.</text>
</comment>
<dbReference type="PRINTS" id="PR00080">
    <property type="entry name" value="SDRFAMILY"/>
</dbReference>
<dbReference type="Pfam" id="PF13561">
    <property type="entry name" value="adh_short_C2"/>
    <property type="match status" value="1"/>
</dbReference>
<comment type="caution">
    <text evidence="3">The sequence shown here is derived from an EMBL/GenBank/DDBJ whole genome shotgun (WGS) entry which is preliminary data.</text>
</comment>
<keyword evidence="2" id="KW-0560">Oxidoreductase</keyword>
<dbReference type="PANTHER" id="PTHR42760:SF40">
    <property type="entry name" value="3-OXOACYL-[ACYL-CARRIER-PROTEIN] REDUCTASE, CHLOROPLASTIC"/>
    <property type="match status" value="1"/>
</dbReference>
<evidence type="ECO:0000256" key="2">
    <source>
        <dbReference type="ARBA" id="ARBA00023002"/>
    </source>
</evidence>
<dbReference type="GO" id="GO:0030497">
    <property type="term" value="P:fatty acid elongation"/>
    <property type="evidence" value="ECO:0007669"/>
    <property type="project" value="TreeGrafter"/>
</dbReference>
<reference evidence="3" key="1">
    <citation type="journal article" date="2014" name="Int. J. Syst. Evol. Microbiol.">
        <title>Complete genome sequence of Corynebacterium casei LMG S-19264T (=DSM 44701T), isolated from a smear-ripened cheese.</title>
        <authorList>
            <consortium name="US DOE Joint Genome Institute (JGI-PGF)"/>
            <person name="Walter F."/>
            <person name="Albersmeier A."/>
            <person name="Kalinowski J."/>
            <person name="Ruckert C."/>
        </authorList>
    </citation>
    <scope>NUCLEOTIDE SEQUENCE</scope>
    <source>
        <strain evidence="3">CGMCC 4.3508</strain>
    </source>
</reference>
<dbReference type="SUPFAM" id="SSF51735">
    <property type="entry name" value="NAD(P)-binding Rossmann-fold domains"/>
    <property type="match status" value="1"/>
</dbReference>
<accession>A0A917VTJ6</accession>
<dbReference type="InterPro" id="IPR036291">
    <property type="entry name" value="NAD(P)-bd_dom_sf"/>
</dbReference>
<keyword evidence="4" id="KW-1185">Reference proteome</keyword>
<name>A0A917VTJ6_9NOCA</name>
<organism evidence="3 4">
    <name type="scientific">Nocardia jinanensis</name>
    <dbReference type="NCBI Taxonomy" id="382504"/>
    <lineage>
        <taxon>Bacteria</taxon>
        <taxon>Bacillati</taxon>
        <taxon>Actinomycetota</taxon>
        <taxon>Actinomycetes</taxon>
        <taxon>Mycobacteriales</taxon>
        <taxon>Nocardiaceae</taxon>
        <taxon>Nocardia</taxon>
    </lineage>
</organism>
<dbReference type="Gene3D" id="3.40.50.720">
    <property type="entry name" value="NAD(P)-binding Rossmann-like Domain"/>
    <property type="match status" value="1"/>
</dbReference>
<dbReference type="PROSITE" id="PS00061">
    <property type="entry name" value="ADH_SHORT"/>
    <property type="match status" value="1"/>
</dbReference>